<dbReference type="Gene3D" id="3.60.21.10">
    <property type="match status" value="1"/>
</dbReference>
<keyword evidence="3" id="KW-0269">Exonuclease</keyword>
<evidence type="ECO:0000256" key="1">
    <source>
        <dbReference type="ARBA" id="ARBA00022722"/>
    </source>
</evidence>
<dbReference type="PANTHER" id="PTHR30337">
    <property type="entry name" value="COMPONENT OF ATP-DEPENDENT DSDNA EXONUCLEASE"/>
    <property type="match status" value="1"/>
</dbReference>
<dbReference type="InterPro" id="IPR029052">
    <property type="entry name" value="Metallo-depent_PP-like"/>
</dbReference>
<keyword evidence="1" id="KW-0540">Nuclease</keyword>
<dbReference type="STRING" id="349307.Mthe_1483"/>
<evidence type="ECO:0000256" key="3">
    <source>
        <dbReference type="ARBA" id="ARBA00022839"/>
    </source>
</evidence>
<dbReference type="RefSeq" id="WP_011696648.1">
    <property type="nucleotide sequence ID" value="NC_008553.1"/>
</dbReference>
<dbReference type="Proteomes" id="UP000000674">
    <property type="component" value="Chromosome"/>
</dbReference>
<dbReference type="KEGG" id="mtp:Mthe_1483"/>
<reference evidence="5 6" key="1">
    <citation type="submission" date="2006-10" db="EMBL/GenBank/DDBJ databases">
        <title>Complete sequence of Methanosaeta thermophila PT.</title>
        <authorList>
            <consortium name="US DOE Joint Genome Institute"/>
            <person name="Copeland A."/>
            <person name="Lucas S."/>
            <person name="Lapidus A."/>
            <person name="Barry K."/>
            <person name="Detter J.C."/>
            <person name="Glavina del Rio T."/>
            <person name="Hammon N."/>
            <person name="Israni S."/>
            <person name="Pitluck S."/>
            <person name="Chain P."/>
            <person name="Malfatti S."/>
            <person name="Shin M."/>
            <person name="Vergez L."/>
            <person name="Schmutz J."/>
            <person name="Larimer F."/>
            <person name="Land M."/>
            <person name="Hauser L."/>
            <person name="Kyrpides N."/>
            <person name="Kim E."/>
            <person name="Smith K.S."/>
            <person name="Ingram-Smith C."/>
            <person name="Richardson P."/>
        </authorList>
    </citation>
    <scope>NUCLEOTIDE SEQUENCE [LARGE SCALE GENOMIC DNA]</scope>
    <source>
        <strain evidence="6">DSM 6194 / JCM 14653 / NBRC 101360 / PT</strain>
    </source>
</reference>
<dbReference type="AlphaFoldDB" id="A0B982"/>
<evidence type="ECO:0000256" key="2">
    <source>
        <dbReference type="ARBA" id="ARBA00022801"/>
    </source>
</evidence>
<dbReference type="SUPFAM" id="SSF56300">
    <property type="entry name" value="Metallo-dependent phosphatases"/>
    <property type="match status" value="1"/>
</dbReference>
<feature type="domain" description="Calcineurin-like phosphoesterase" evidence="4">
    <location>
        <begin position="1"/>
        <end position="197"/>
    </location>
</feature>
<dbReference type="Pfam" id="PF00149">
    <property type="entry name" value="Metallophos"/>
    <property type="match status" value="1"/>
</dbReference>
<dbReference type="GeneID" id="4461937"/>
<dbReference type="EMBL" id="CP000477">
    <property type="protein sequence ID" value="ABK15256.1"/>
    <property type="molecule type" value="Genomic_DNA"/>
</dbReference>
<sequence>MRIVHIADTHLGFQSFSRMDEKGRNLMEECIYRDFGQAIERITELKPDAVVHAGDVFHHVRPRIRPLYIFKQSLERLSDAGIPVIVISGNHDAPKSYSALSPFYLYDGMKDVYIAHRYRYERFEVGDHVFHCIPFCFTQEDYLEEFRKIKMCGSDVLVMHGLVEALRDQSMKPVGEHIVSDSFLKSDFSYIALGHYHDQRRIAQNTWYSGSIEYFNFNEAPQRKGALMVDLSTGGVESIGVPNVGMRVIELDCFGRTAEEILDLIEEECGGERDKIVRVDLRRVNRAAYRRMDQRRLSRLAASMFCLKIKPEYDETARAEEIKPPERLDLEFVRFLEGEMEKIPNAIRQDVMSYGTELIRKVIERRGTEGMDASQ</sequence>
<dbReference type="InterPro" id="IPR041796">
    <property type="entry name" value="Mre11_N"/>
</dbReference>
<dbReference type="GO" id="GO:0004527">
    <property type="term" value="F:exonuclease activity"/>
    <property type="evidence" value="ECO:0007669"/>
    <property type="project" value="UniProtKB-KW"/>
</dbReference>
<evidence type="ECO:0000259" key="4">
    <source>
        <dbReference type="Pfam" id="PF00149"/>
    </source>
</evidence>
<dbReference type="OrthoDB" id="11638at2157"/>
<protein>
    <submittedName>
        <fullName evidence="5">Metallophosphoesterase</fullName>
    </submittedName>
</protein>
<evidence type="ECO:0000313" key="6">
    <source>
        <dbReference type="Proteomes" id="UP000000674"/>
    </source>
</evidence>
<name>A0B982_METTP</name>
<dbReference type="HOGENOM" id="CLU_026621_5_2_2"/>
<accession>A0B982</accession>
<keyword evidence="2" id="KW-0378">Hydrolase</keyword>
<evidence type="ECO:0000313" key="5">
    <source>
        <dbReference type="EMBL" id="ABK15256.1"/>
    </source>
</evidence>
<dbReference type="InterPro" id="IPR004843">
    <property type="entry name" value="Calcineurin-like_PHP"/>
</dbReference>
<proteinExistence type="predicted"/>
<keyword evidence="6" id="KW-1185">Reference proteome</keyword>
<dbReference type="PANTHER" id="PTHR30337:SF0">
    <property type="entry name" value="NUCLEASE SBCCD SUBUNIT D"/>
    <property type="match status" value="1"/>
</dbReference>
<dbReference type="CDD" id="cd00840">
    <property type="entry name" value="MPP_Mre11_N"/>
    <property type="match status" value="1"/>
</dbReference>
<gene>
    <name evidence="5" type="ordered locus">Mthe_1483</name>
</gene>
<organism evidence="5 6">
    <name type="scientific">Methanothrix thermoacetophila (strain DSM 6194 / JCM 14653 / NBRC 101360 / PT)</name>
    <name type="common">Methanosaeta thermophila</name>
    <dbReference type="NCBI Taxonomy" id="349307"/>
    <lineage>
        <taxon>Archaea</taxon>
        <taxon>Methanobacteriati</taxon>
        <taxon>Methanobacteriota</taxon>
        <taxon>Stenosarchaea group</taxon>
        <taxon>Methanomicrobia</taxon>
        <taxon>Methanotrichales</taxon>
        <taxon>Methanotrichaceae</taxon>
        <taxon>Methanothrix</taxon>
    </lineage>
</organism>
<dbReference type="InterPro" id="IPR050535">
    <property type="entry name" value="DNA_Repair-Maintenance_Comp"/>
</dbReference>